<evidence type="ECO:0000313" key="1">
    <source>
        <dbReference type="EMBL" id="THC99976.1"/>
    </source>
</evidence>
<evidence type="ECO:0000313" key="2">
    <source>
        <dbReference type="Proteomes" id="UP000308092"/>
    </source>
</evidence>
<keyword evidence="2" id="KW-1185">Reference proteome</keyword>
<reference evidence="1 2" key="1">
    <citation type="submission" date="2019-03" db="EMBL/GenBank/DDBJ databases">
        <title>The genome sequence of a newly discovered highly antifungal drug resistant Aspergillus species, Aspergillus tanneri NIH 1004.</title>
        <authorList>
            <person name="Mounaud S."/>
            <person name="Singh I."/>
            <person name="Joardar V."/>
            <person name="Pakala S."/>
            <person name="Pakala S."/>
            <person name="Venepally P."/>
            <person name="Hoover J."/>
            <person name="Nierman W."/>
            <person name="Chung J."/>
            <person name="Losada L."/>
        </authorList>
    </citation>
    <scope>NUCLEOTIDE SEQUENCE [LARGE SCALE GENOMIC DNA]</scope>
    <source>
        <strain evidence="1 2">NIH1004</strain>
    </source>
</reference>
<name>A0A4S3JWU6_9EURO</name>
<dbReference type="VEuPathDB" id="FungiDB:EYZ11_000555"/>
<sequence length="47" mass="5530">MAARKGRPRTYIGRIKYFKSRYYSRYTEDSICSFSSSRTTAVPNIDE</sequence>
<organism evidence="1 2">
    <name type="scientific">Aspergillus tanneri</name>
    <dbReference type="NCBI Taxonomy" id="1220188"/>
    <lineage>
        <taxon>Eukaryota</taxon>
        <taxon>Fungi</taxon>
        <taxon>Dikarya</taxon>
        <taxon>Ascomycota</taxon>
        <taxon>Pezizomycotina</taxon>
        <taxon>Eurotiomycetes</taxon>
        <taxon>Eurotiomycetidae</taxon>
        <taxon>Eurotiales</taxon>
        <taxon>Aspergillaceae</taxon>
        <taxon>Aspergillus</taxon>
        <taxon>Aspergillus subgen. Circumdati</taxon>
    </lineage>
</organism>
<proteinExistence type="predicted"/>
<dbReference type="Proteomes" id="UP000308092">
    <property type="component" value="Unassembled WGS sequence"/>
</dbReference>
<dbReference type="AlphaFoldDB" id="A0A4S3JWU6"/>
<gene>
    <name evidence="1" type="ORF">EYZ11_000555</name>
</gene>
<accession>A0A4S3JWU6</accession>
<dbReference type="EMBL" id="SOSA01000008">
    <property type="protein sequence ID" value="THC99976.1"/>
    <property type="molecule type" value="Genomic_DNA"/>
</dbReference>
<comment type="caution">
    <text evidence="1">The sequence shown here is derived from an EMBL/GenBank/DDBJ whole genome shotgun (WGS) entry which is preliminary data.</text>
</comment>
<protein>
    <submittedName>
        <fullName evidence="1">Uncharacterized protein</fullName>
    </submittedName>
</protein>